<proteinExistence type="predicted"/>
<sequence>MPAEKRELVIYVGKRFKMSFRQACKLFCISTSVFYYKSKRKNCDLKISEELLKLAESHRTWGFWMMYNRLRNLDYLWNHKRVYRIYTEMRLNLRCKRKKRIPARIKEPLLRPIQPNITWSIDFMQDTLQDGRKIRSLNVIDDFNREALMVTVNNSLPAQRVINELDNLIQWRGKPERIRVDNGPEFIAQKMKDWCQNNQIELTYIQPGKPTQNSLIERFNRTFRQEVLDCYMFESTRQMQNYVNAWIWIYNNERPHSGLNYMRPIGFLLKYGKLNFETAEEFPTFQQEKFKIIDWNSLVLNVAN</sequence>
<dbReference type="AlphaFoldDB" id="A0AAI8CGV5"/>
<dbReference type="Pfam" id="PF13683">
    <property type="entry name" value="rve_3"/>
    <property type="match status" value="1"/>
</dbReference>
<evidence type="ECO:0000313" key="3">
    <source>
        <dbReference type="Proteomes" id="UP000304840"/>
    </source>
</evidence>
<dbReference type="RefSeq" id="WP_138425070.1">
    <property type="nucleotide sequence ID" value="NZ_CP010992.1"/>
</dbReference>
<name>A0AAI8CGV5_9FLAO</name>
<dbReference type="PANTHER" id="PTHR47515:SF2">
    <property type="entry name" value="INTEGRASE CORE DOMAIN PROTEIN"/>
    <property type="match status" value="1"/>
</dbReference>
<dbReference type="InterPro" id="IPR012337">
    <property type="entry name" value="RNaseH-like_sf"/>
</dbReference>
<dbReference type="Gene3D" id="3.30.420.10">
    <property type="entry name" value="Ribonuclease H-like superfamily/Ribonuclease H"/>
    <property type="match status" value="1"/>
</dbReference>
<dbReference type="Proteomes" id="UP000304840">
    <property type="component" value="Chromosome"/>
</dbReference>
<dbReference type="InterPro" id="IPR001584">
    <property type="entry name" value="Integrase_cat-core"/>
</dbReference>
<dbReference type="InterPro" id="IPR048020">
    <property type="entry name" value="Transpos_IS3"/>
</dbReference>
<dbReference type="PANTHER" id="PTHR47515">
    <property type="entry name" value="LOW CALCIUM RESPONSE LOCUS PROTEIN T"/>
    <property type="match status" value="1"/>
</dbReference>
<dbReference type="InterPro" id="IPR025948">
    <property type="entry name" value="HTH-like_dom"/>
</dbReference>
<gene>
    <name evidence="2" type="ORF">UN65_04600</name>
</gene>
<dbReference type="Pfam" id="PF13276">
    <property type="entry name" value="HTH_21"/>
    <property type="match status" value="1"/>
</dbReference>
<reference evidence="2 3" key="2">
    <citation type="submission" date="2019-05" db="EMBL/GenBank/DDBJ databases">
        <authorList>
            <person name="Ravantti J.J."/>
        </authorList>
    </citation>
    <scope>NUCLEOTIDE SEQUENCE [LARGE SCALE GENOMIC DNA]</scope>
    <source>
        <strain evidence="2 3">B185</strain>
    </source>
</reference>
<dbReference type="EMBL" id="CP010992">
    <property type="protein sequence ID" value="AMO19716.1"/>
    <property type="molecule type" value="Genomic_DNA"/>
</dbReference>
<dbReference type="GO" id="GO:0003676">
    <property type="term" value="F:nucleic acid binding"/>
    <property type="evidence" value="ECO:0007669"/>
    <property type="project" value="InterPro"/>
</dbReference>
<dbReference type="GO" id="GO:0015074">
    <property type="term" value="P:DNA integration"/>
    <property type="evidence" value="ECO:0007669"/>
    <property type="project" value="InterPro"/>
</dbReference>
<evidence type="ECO:0000259" key="1">
    <source>
        <dbReference type="PROSITE" id="PS50994"/>
    </source>
</evidence>
<evidence type="ECO:0000313" key="2">
    <source>
        <dbReference type="EMBL" id="AMO19716.1"/>
    </source>
</evidence>
<dbReference type="NCBIfam" id="NF033516">
    <property type="entry name" value="transpos_IS3"/>
    <property type="match status" value="1"/>
</dbReference>
<dbReference type="PROSITE" id="PS50994">
    <property type="entry name" value="INTEGRASE"/>
    <property type="match status" value="1"/>
</dbReference>
<feature type="domain" description="Integrase catalytic" evidence="1">
    <location>
        <begin position="111"/>
        <end position="272"/>
    </location>
</feature>
<dbReference type="SUPFAM" id="SSF53098">
    <property type="entry name" value="Ribonuclease H-like"/>
    <property type="match status" value="1"/>
</dbReference>
<organism evidence="2 3">
    <name type="scientific">Flavobacterium columnare</name>
    <dbReference type="NCBI Taxonomy" id="996"/>
    <lineage>
        <taxon>Bacteria</taxon>
        <taxon>Pseudomonadati</taxon>
        <taxon>Bacteroidota</taxon>
        <taxon>Flavobacteriia</taxon>
        <taxon>Flavobacteriales</taxon>
        <taxon>Flavobacteriaceae</taxon>
        <taxon>Flavobacterium</taxon>
    </lineage>
</organism>
<protein>
    <submittedName>
        <fullName evidence="2">IS3 family transposase</fullName>
    </submittedName>
</protein>
<dbReference type="InterPro" id="IPR036397">
    <property type="entry name" value="RNaseH_sf"/>
</dbReference>
<accession>A0AAI8CGV5</accession>
<reference evidence="3" key="1">
    <citation type="submission" date="2016-03" db="EMBL/GenBank/DDBJ databases">
        <title>Flavobacterium columnare strain B185, complete genome.</title>
        <authorList>
            <person name="Sundberg L.-R."/>
            <person name="Papponen P."/>
            <person name="Laanto E."/>
        </authorList>
    </citation>
    <scope>NUCLEOTIDE SEQUENCE [LARGE SCALE GENOMIC DNA]</scope>
    <source>
        <strain evidence="3">B185</strain>
    </source>
</reference>